<keyword evidence="11" id="KW-1185">Reference proteome</keyword>
<dbReference type="AlphaFoldDB" id="A0A0F0H7W2"/>
<comment type="similarity">
    <text evidence="2">Belongs to the peptidase S1 family.</text>
</comment>
<dbReference type="InterPro" id="IPR001314">
    <property type="entry name" value="Peptidase_S1A"/>
</dbReference>
<dbReference type="PATRIC" id="fig|68170.10.peg.2434"/>
<dbReference type="PANTHER" id="PTHR24276">
    <property type="entry name" value="POLYSERASE-RELATED"/>
    <property type="match status" value="1"/>
</dbReference>
<evidence type="ECO:0000313" key="11">
    <source>
        <dbReference type="Proteomes" id="UP000033393"/>
    </source>
</evidence>
<reference evidence="10 11" key="1">
    <citation type="submission" date="2015-02" db="EMBL/GenBank/DDBJ databases">
        <authorList>
            <person name="Ju K.-S."/>
            <person name="Doroghazi J.R."/>
            <person name="Metcalf W."/>
        </authorList>
    </citation>
    <scope>NUCLEOTIDE SEQUENCE [LARGE SCALE GENOMIC DNA]</scope>
    <source>
        <strain evidence="10 11">NRRL B-16140</strain>
    </source>
</reference>
<dbReference type="FunFam" id="2.40.10.10:FF:000054">
    <property type="entry name" value="Complement C1r subcomponent"/>
    <property type="match status" value="1"/>
</dbReference>
<dbReference type="PANTHER" id="PTHR24276:SF98">
    <property type="entry name" value="FI18310P1-RELATED"/>
    <property type="match status" value="1"/>
</dbReference>
<dbReference type="GO" id="GO:0004252">
    <property type="term" value="F:serine-type endopeptidase activity"/>
    <property type="evidence" value="ECO:0007669"/>
    <property type="project" value="InterPro"/>
</dbReference>
<dbReference type="InterPro" id="IPR050430">
    <property type="entry name" value="Peptidase_S1"/>
</dbReference>
<comment type="subcellular location">
    <subcellularLocation>
        <location evidence="1">Secreted</location>
    </subcellularLocation>
</comment>
<dbReference type="InterPro" id="IPR043504">
    <property type="entry name" value="Peptidase_S1_PA_chymotrypsin"/>
</dbReference>
<dbReference type="PROSITE" id="PS50240">
    <property type="entry name" value="TRYPSIN_DOM"/>
    <property type="match status" value="1"/>
</dbReference>
<sequence length="267" mass="27927">MFSRGGIATALLVLAMAGTAVADPSVQVVGGTRASIKDNPFAVYLAPPADTRDPHCTGVVVAPNKILTAAHCVDEGVTGPKPIPLNKRVVVAGRENVHSTDEGVVAKLTKIVINPKYDGISFDSAVLTLDRSLKQKPIKMAGAADRALYQPGRSATVMGWGAVEEGGSTNGYLMKASIPILEDETCRVFWGEDDEGNDFYENRSMLCGGHQEGGIDACNGDSGGPFVAGGKLIGLVSKGVGCARPKHPAIYARVDAVNSWVAKEISH</sequence>
<proteinExistence type="inferred from homology"/>
<dbReference type="OrthoDB" id="1496095at2"/>
<feature type="domain" description="Peptidase S1" evidence="9">
    <location>
        <begin position="28"/>
        <end position="266"/>
    </location>
</feature>
<dbReference type="PROSITE" id="PS00135">
    <property type="entry name" value="TRYPSIN_SER"/>
    <property type="match status" value="1"/>
</dbReference>
<protein>
    <recommendedName>
        <fullName evidence="9">Peptidase S1 domain-containing protein</fullName>
    </recommendedName>
</protein>
<evidence type="ECO:0000256" key="7">
    <source>
        <dbReference type="RuleBase" id="RU363034"/>
    </source>
</evidence>
<dbReference type="Gene3D" id="2.40.10.10">
    <property type="entry name" value="Trypsin-like serine proteases"/>
    <property type="match status" value="1"/>
</dbReference>
<feature type="signal peptide" evidence="8">
    <location>
        <begin position="1"/>
        <end position="22"/>
    </location>
</feature>
<organism evidence="10 11">
    <name type="scientific">Lentzea aerocolonigenes</name>
    <name type="common">Lechevalieria aerocolonigenes</name>
    <name type="synonym">Saccharothrix aerocolonigenes</name>
    <dbReference type="NCBI Taxonomy" id="68170"/>
    <lineage>
        <taxon>Bacteria</taxon>
        <taxon>Bacillati</taxon>
        <taxon>Actinomycetota</taxon>
        <taxon>Actinomycetes</taxon>
        <taxon>Pseudonocardiales</taxon>
        <taxon>Pseudonocardiaceae</taxon>
        <taxon>Lentzea</taxon>
    </lineage>
</organism>
<dbReference type="CDD" id="cd00190">
    <property type="entry name" value="Tryp_SPc"/>
    <property type="match status" value="1"/>
</dbReference>
<keyword evidence="4 8" id="KW-0732">Signal</keyword>
<dbReference type="RefSeq" id="WP_045311774.1">
    <property type="nucleotide sequence ID" value="NZ_JYJG01000076.1"/>
</dbReference>
<evidence type="ECO:0000256" key="4">
    <source>
        <dbReference type="ARBA" id="ARBA00022729"/>
    </source>
</evidence>
<evidence type="ECO:0000256" key="8">
    <source>
        <dbReference type="SAM" id="SignalP"/>
    </source>
</evidence>
<feature type="chain" id="PRO_5002441783" description="Peptidase S1 domain-containing protein" evidence="8">
    <location>
        <begin position="23"/>
        <end position="267"/>
    </location>
</feature>
<evidence type="ECO:0000256" key="3">
    <source>
        <dbReference type="ARBA" id="ARBA00022525"/>
    </source>
</evidence>
<name>A0A0F0H7W2_LENAE</name>
<dbReference type="eggNOG" id="COG5640">
    <property type="taxonomic scope" value="Bacteria"/>
</dbReference>
<dbReference type="InterPro" id="IPR009003">
    <property type="entry name" value="Peptidase_S1_PA"/>
</dbReference>
<dbReference type="InterPro" id="IPR018114">
    <property type="entry name" value="TRYPSIN_HIS"/>
</dbReference>
<keyword evidence="7" id="KW-0378">Hydrolase</keyword>
<dbReference type="PRINTS" id="PR00722">
    <property type="entry name" value="CHYMOTRYPSIN"/>
</dbReference>
<dbReference type="InterPro" id="IPR033116">
    <property type="entry name" value="TRYPSIN_SER"/>
</dbReference>
<evidence type="ECO:0000259" key="9">
    <source>
        <dbReference type="PROSITE" id="PS50240"/>
    </source>
</evidence>
<keyword evidence="5" id="KW-1015">Disulfide bond</keyword>
<dbReference type="PROSITE" id="PS00134">
    <property type="entry name" value="TRYPSIN_HIS"/>
    <property type="match status" value="1"/>
</dbReference>
<evidence type="ECO:0000256" key="2">
    <source>
        <dbReference type="ARBA" id="ARBA00007664"/>
    </source>
</evidence>
<keyword evidence="6" id="KW-0325">Glycoprotein</keyword>
<evidence type="ECO:0000256" key="6">
    <source>
        <dbReference type="ARBA" id="ARBA00023180"/>
    </source>
</evidence>
<keyword evidence="7" id="KW-0645">Protease</keyword>
<evidence type="ECO:0000256" key="5">
    <source>
        <dbReference type="ARBA" id="ARBA00023157"/>
    </source>
</evidence>
<dbReference type="Proteomes" id="UP000033393">
    <property type="component" value="Unassembled WGS sequence"/>
</dbReference>
<dbReference type="GO" id="GO:0005576">
    <property type="term" value="C:extracellular region"/>
    <property type="evidence" value="ECO:0007669"/>
    <property type="project" value="UniProtKB-SubCell"/>
</dbReference>
<dbReference type="InterPro" id="IPR001254">
    <property type="entry name" value="Trypsin_dom"/>
</dbReference>
<dbReference type="SMART" id="SM00020">
    <property type="entry name" value="Tryp_SPc"/>
    <property type="match status" value="1"/>
</dbReference>
<keyword evidence="3" id="KW-0964">Secreted</keyword>
<gene>
    <name evidence="10" type="ORF">UK23_13285</name>
</gene>
<evidence type="ECO:0000256" key="1">
    <source>
        <dbReference type="ARBA" id="ARBA00004613"/>
    </source>
</evidence>
<dbReference type="Pfam" id="PF00089">
    <property type="entry name" value="Trypsin"/>
    <property type="match status" value="1"/>
</dbReference>
<dbReference type="SUPFAM" id="SSF50494">
    <property type="entry name" value="Trypsin-like serine proteases"/>
    <property type="match status" value="1"/>
</dbReference>
<dbReference type="GO" id="GO:0006508">
    <property type="term" value="P:proteolysis"/>
    <property type="evidence" value="ECO:0007669"/>
    <property type="project" value="UniProtKB-KW"/>
</dbReference>
<evidence type="ECO:0000313" key="10">
    <source>
        <dbReference type="EMBL" id="KJK49708.1"/>
    </source>
</evidence>
<keyword evidence="7" id="KW-0720">Serine protease</keyword>
<comment type="caution">
    <text evidence="10">The sequence shown here is derived from an EMBL/GenBank/DDBJ whole genome shotgun (WGS) entry which is preliminary data.</text>
</comment>
<dbReference type="EMBL" id="JYJG01000076">
    <property type="protein sequence ID" value="KJK49708.1"/>
    <property type="molecule type" value="Genomic_DNA"/>
</dbReference>
<accession>A0A0F0H7W2</accession>